<reference evidence="1 2" key="1">
    <citation type="journal article" date="2020" name="Cell">
        <title>Large-Scale Comparative Analyses of Tick Genomes Elucidate Their Genetic Diversity and Vector Capacities.</title>
        <authorList>
            <consortium name="Tick Genome and Microbiome Consortium (TIGMIC)"/>
            <person name="Jia N."/>
            <person name="Wang J."/>
            <person name="Shi W."/>
            <person name="Du L."/>
            <person name="Sun Y."/>
            <person name="Zhan W."/>
            <person name="Jiang J.F."/>
            <person name="Wang Q."/>
            <person name="Zhang B."/>
            <person name="Ji P."/>
            <person name="Bell-Sakyi L."/>
            <person name="Cui X.M."/>
            <person name="Yuan T.T."/>
            <person name="Jiang B.G."/>
            <person name="Yang W.F."/>
            <person name="Lam T.T."/>
            <person name="Chang Q.C."/>
            <person name="Ding S.J."/>
            <person name="Wang X.J."/>
            <person name="Zhu J.G."/>
            <person name="Ruan X.D."/>
            <person name="Zhao L."/>
            <person name="Wei J.T."/>
            <person name="Ye R.Z."/>
            <person name="Que T.C."/>
            <person name="Du C.H."/>
            <person name="Zhou Y.H."/>
            <person name="Cheng J.X."/>
            <person name="Dai P.F."/>
            <person name="Guo W.B."/>
            <person name="Han X.H."/>
            <person name="Huang E.J."/>
            <person name="Li L.F."/>
            <person name="Wei W."/>
            <person name="Gao Y.C."/>
            <person name="Liu J.Z."/>
            <person name="Shao H.Z."/>
            <person name="Wang X."/>
            <person name="Wang C.C."/>
            <person name="Yang T.C."/>
            <person name="Huo Q.B."/>
            <person name="Li W."/>
            <person name="Chen H.Y."/>
            <person name="Chen S.E."/>
            <person name="Zhou L.G."/>
            <person name="Ni X.B."/>
            <person name="Tian J.H."/>
            <person name="Sheng Y."/>
            <person name="Liu T."/>
            <person name="Pan Y.S."/>
            <person name="Xia L.Y."/>
            <person name="Li J."/>
            <person name="Zhao F."/>
            <person name="Cao W.C."/>
        </authorList>
    </citation>
    <scope>NUCLEOTIDE SEQUENCE [LARGE SCALE GENOMIC DNA]</scope>
    <source>
        <strain evidence="1">Iper-2018</strain>
    </source>
</reference>
<organism evidence="1 2">
    <name type="scientific">Ixodes persulcatus</name>
    <name type="common">Taiga tick</name>
    <dbReference type="NCBI Taxonomy" id="34615"/>
    <lineage>
        <taxon>Eukaryota</taxon>
        <taxon>Metazoa</taxon>
        <taxon>Ecdysozoa</taxon>
        <taxon>Arthropoda</taxon>
        <taxon>Chelicerata</taxon>
        <taxon>Arachnida</taxon>
        <taxon>Acari</taxon>
        <taxon>Parasitiformes</taxon>
        <taxon>Ixodida</taxon>
        <taxon>Ixodoidea</taxon>
        <taxon>Ixodidae</taxon>
        <taxon>Ixodinae</taxon>
        <taxon>Ixodes</taxon>
    </lineage>
</organism>
<comment type="caution">
    <text evidence="1">The sequence shown here is derived from an EMBL/GenBank/DDBJ whole genome shotgun (WGS) entry which is preliminary data.</text>
</comment>
<gene>
    <name evidence="1" type="ORF">HPB47_026284</name>
</gene>
<evidence type="ECO:0000313" key="2">
    <source>
        <dbReference type="Proteomes" id="UP000805193"/>
    </source>
</evidence>
<protein>
    <submittedName>
        <fullName evidence="1">Uncharacterized protein</fullName>
    </submittedName>
</protein>
<evidence type="ECO:0000313" key="1">
    <source>
        <dbReference type="EMBL" id="KAG0426623.1"/>
    </source>
</evidence>
<sequence>MKKYTQLALIVICIVSVLALLVCERRYANMKVILEVMDVFETKDSAVKCERQIEALRKSHFGSLSSTTPAIFPVWKEVLGGAFSVYSAFWDCESEQNASRVVVAFENSLPPELRCFIWFDHRHHVEADSVDVQVLDVQGTSSTAVLECLVRNVSLEPLGVSFSTADRSVMSHIISLQPTSGNATSNFSVCVPPLASSVTPLALAEFTIYHRHIGVEDFVFFDGDALPNAKRLLAAVPATTYATLTILPWNVPAKFVDVAESARIADCLLRTKRRSRNTVFLDTNQFVSLYQAKDLNQLSRGLSTLVDADAVDQVTLFHTHYFCDEFSDDVVASSLDIKFVTQRKVRYHRVSEKHSVFLVKPGFSKAIVAALRNPNHPVEGNVLVPERSAVVNVYQNILAAGRWYLYDYNIVAEASAVGSTDDAGDMKLACRVKVSHIGTCKYLFEVQRCMFSSGGGPPRDKLFWIQDEDLLELTRSQKIIFGYKHVLWNIYICSDTHFEPEHLLNIKRALVSAFVLKRSHLLQGANTQRTDIHGTCPWKMVPGSEAGTAHSSKDMLYCSYPERADWHLSPWAVMWNLHWIQYLINSTVECDYAAFEDTTHLKSLRCHERHAIKLESTHDTTTAVQTNIVYTLTLDSEGALEQSLDDFSSLLELVPAGIEYKHLATPDPSLSTLDGAELELLNKATFSKLEELVQTAETEVQLFTIPLFHEFVELLRSHRDLVPFIELVSNCDRAGSDSAEERCTQEWKASLFLLKH</sequence>
<accession>A0AC60Q0Z8</accession>
<name>A0AC60Q0Z8_IXOPE</name>
<dbReference type="EMBL" id="JABSTQ010009701">
    <property type="protein sequence ID" value="KAG0426623.1"/>
    <property type="molecule type" value="Genomic_DNA"/>
</dbReference>
<dbReference type="Proteomes" id="UP000805193">
    <property type="component" value="Unassembled WGS sequence"/>
</dbReference>
<keyword evidence="2" id="KW-1185">Reference proteome</keyword>
<proteinExistence type="predicted"/>